<gene>
    <name evidence="5" type="ORF">BZA70DRAFT_276687</name>
    <name evidence="4" type="ORF">BZA70DRAFT_281137</name>
    <name evidence="3" type="ORF">BZA70DRAFT_282515</name>
    <name evidence="2" type="ORF">BZA70DRAFT_284202</name>
</gene>
<accession>A0ABR1F401</accession>
<evidence type="ECO:0000313" key="6">
    <source>
        <dbReference type="Proteomes" id="UP001498771"/>
    </source>
</evidence>
<name>A0ABR1F401_9ASCO</name>
<evidence type="ECO:0000256" key="1">
    <source>
        <dbReference type="SAM" id="Phobius"/>
    </source>
</evidence>
<dbReference type="EMBL" id="JBBJBU010000003">
    <property type="protein sequence ID" value="KAK7206460.1"/>
    <property type="molecule type" value="Genomic_DNA"/>
</dbReference>
<dbReference type="RefSeq" id="XP_064769493.1">
    <property type="nucleotide sequence ID" value="XM_064912337.1"/>
</dbReference>
<evidence type="ECO:0000313" key="2">
    <source>
        <dbReference type="EMBL" id="KAK7203249.1"/>
    </source>
</evidence>
<reference evidence="4 6" key="1">
    <citation type="submission" date="2024-03" db="EMBL/GenBank/DDBJ databases">
        <title>Genome-scale model development and genomic sequencing of the oleaginous clade Lipomyces.</title>
        <authorList>
            <consortium name="Lawrence Berkeley National Laboratory"/>
            <person name="Czajka J.J."/>
            <person name="Han Y."/>
            <person name="Kim J."/>
            <person name="Mondo S.J."/>
            <person name="Hofstad B.A."/>
            <person name="Robles A."/>
            <person name="Haridas S."/>
            <person name="Riley R."/>
            <person name="LaButti K."/>
            <person name="Pangilinan J."/>
            <person name="Andreopoulos W."/>
            <person name="Lipzen A."/>
            <person name="Yan J."/>
            <person name="Wang M."/>
            <person name="Ng V."/>
            <person name="Grigoriev I.V."/>
            <person name="Spatafora J.W."/>
            <person name="Magnuson J.K."/>
            <person name="Baker S.E."/>
            <person name="Pomraning K.R."/>
        </authorList>
    </citation>
    <scope>NUCLEOTIDE SEQUENCE [LARGE SCALE GENOMIC DNA]</scope>
    <source>
        <strain evidence="4 6">Phaff 52-87</strain>
    </source>
</reference>
<evidence type="ECO:0000313" key="4">
    <source>
        <dbReference type="EMBL" id="KAK7204565.1"/>
    </source>
</evidence>
<keyword evidence="1" id="KW-0812">Transmembrane</keyword>
<proteinExistence type="predicted"/>
<feature type="transmembrane region" description="Helical" evidence="1">
    <location>
        <begin position="7"/>
        <end position="26"/>
    </location>
</feature>
<keyword evidence="1" id="KW-1133">Transmembrane helix</keyword>
<dbReference type="EMBL" id="JBBJBU010000010">
    <property type="protein sequence ID" value="KAK7203963.1"/>
    <property type="molecule type" value="Genomic_DNA"/>
</dbReference>
<evidence type="ECO:0000313" key="5">
    <source>
        <dbReference type="EMBL" id="KAK7206460.1"/>
    </source>
</evidence>
<organism evidence="4 6">
    <name type="scientific">Myxozyma melibiosi</name>
    <dbReference type="NCBI Taxonomy" id="54550"/>
    <lineage>
        <taxon>Eukaryota</taxon>
        <taxon>Fungi</taxon>
        <taxon>Dikarya</taxon>
        <taxon>Ascomycota</taxon>
        <taxon>Saccharomycotina</taxon>
        <taxon>Lipomycetes</taxon>
        <taxon>Lipomycetales</taxon>
        <taxon>Lipomycetaceae</taxon>
        <taxon>Myxozyma</taxon>
    </lineage>
</organism>
<feature type="transmembrane region" description="Helical" evidence="1">
    <location>
        <begin position="32"/>
        <end position="55"/>
    </location>
</feature>
<sequence length="61" mass="7250">MLCRLCFFVFTRAVLLYLIGLFFNLFRLCLSLRFNIFVSFVFLNFCMSFPSTLSLPVHTRL</sequence>
<keyword evidence="6" id="KW-1185">Reference proteome</keyword>
<comment type="caution">
    <text evidence="4">The sequence shown here is derived from an EMBL/GenBank/DDBJ whole genome shotgun (WGS) entry which is preliminary data.</text>
</comment>
<protein>
    <submittedName>
        <fullName evidence="4">Uncharacterized protein</fullName>
    </submittedName>
</protein>
<dbReference type="Proteomes" id="UP001498771">
    <property type="component" value="Unassembled WGS sequence"/>
</dbReference>
<dbReference type="EMBL" id="JBBJBU010000013">
    <property type="protein sequence ID" value="KAK7203249.1"/>
    <property type="molecule type" value="Genomic_DNA"/>
</dbReference>
<keyword evidence="1" id="KW-0472">Membrane</keyword>
<dbReference type="GeneID" id="90037849"/>
<evidence type="ECO:0000313" key="3">
    <source>
        <dbReference type="EMBL" id="KAK7203963.1"/>
    </source>
</evidence>
<dbReference type="EMBL" id="JBBJBU010000008">
    <property type="protein sequence ID" value="KAK7204565.1"/>
    <property type="molecule type" value="Genomic_DNA"/>
</dbReference>